<accession>A0A8J2RWE6</accession>
<protein>
    <submittedName>
        <fullName evidence="3">Uncharacterized protein</fullName>
    </submittedName>
</protein>
<keyword evidence="1" id="KW-0472">Membrane</keyword>
<evidence type="ECO:0000256" key="2">
    <source>
        <dbReference type="SAM" id="SignalP"/>
    </source>
</evidence>
<organism evidence="3 4">
    <name type="scientific">Daphnia galeata</name>
    <dbReference type="NCBI Taxonomy" id="27404"/>
    <lineage>
        <taxon>Eukaryota</taxon>
        <taxon>Metazoa</taxon>
        <taxon>Ecdysozoa</taxon>
        <taxon>Arthropoda</taxon>
        <taxon>Crustacea</taxon>
        <taxon>Branchiopoda</taxon>
        <taxon>Diplostraca</taxon>
        <taxon>Cladocera</taxon>
        <taxon>Anomopoda</taxon>
        <taxon>Daphniidae</taxon>
        <taxon>Daphnia</taxon>
    </lineage>
</organism>
<name>A0A8J2RWE6_9CRUS</name>
<keyword evidence="1" id="KW-0812">Transmembrane</keyword>
<reference evidence="3" key="1">
    <citation type="submission" date="2021-11" db="EMBL/GenBank/DDBJ databases">
        <authorList>
            <person name="Schell T."/>
        </authorList>
    </citation>
    <scope>NUCLEOTIDE SEQUENCE</scope>
    <source>
        <strain evidence="3">M5</strain>
    </source>
</reference>
<comment type="caution">
    <text evidence="3">The sequence shown here is derived from an EMBL/GenBank/DDBJ whole genome shotgun (WGS) entry which is preliminary data.</text>
</comment>
<keyword evidence="4" id="KW-1185">Reference proteome</keyword>
<feature type="chain" id="PRO_5035307108" evidence="2">
    <location>
        <begin position="26"/>
        <end position="211"/>
    </location>
</feature>
<proteinExistence type="predicted"/>
<gene>
    <name evidence="3" type="ORF">DGAL_LOCUS15405</name>
</gene>
<evidence type="ECO:0000256" key="1">
    <source>
        <dbReference type="SAM" id="Phobius"/>
    </source>
</evidence>
<sequence>MQLKFYAVFSLLLFSIVFEDHTVGGQQQENNKVDSNAIGHRRLPRSILLVKTAVIAGAIGLVVGLAIGHKKTREKNHIQAWGHHHYRKRSIGDGNQTGSFTPKYDDAELLRAAKILDQLGCGGRLLCELYQQKKEDLNETGRKIVHLYDEKQPPTIEQLKTDPKAVFQYAAFVGANVSKDLKICSRLFPKCPISAQTVADAFNNQNVVKSA</sequence>
<keyword evidence="1" id="KW-1133">Transmembrane helix</keyword>
<dbReference type="OrthoDB" id="6356586at2759"/>
<keyword evidence="2" id="KW-0732">Signal</keyword>
<feature type="signal peptide" evidence="2">
    <location>
        <begin position="1"/>
        <end position="25"/>
    </location>
</feature>
<evidence type="ECO:0000313" key="3">
    <source>
        <dbReference type="EMBL" id="CAH0111751.1"/>
    </source>
</evidence>
<dbReference type="EMBL" id="CAKKLH010000316">
    <property type="protein sequence ID" value="CAH0111751.1"/>
    <property type="molecule type" value="Genomic_DNA"/>
</dbReference>
<dbReference type="Proteomes" id="UP000789390">
    <property type="component" value="Unassembled WGS sequence"/>
</dbReference>
<evidence type="ECO:0000313" key="4">
    <source>
        <dbReference type="Proteomes" id="UP000789390"/>
    </source>
</evidence>
<dbReference type="AlphaFoldDB" id="A0A8J2RWE6"/>
<feature type="transmembrane region" description="Helical" evidence="1">
    <location>
        <begin position="49"/>
        <end position="68"/>
    </location>
</feature>